<gene>
    <name evidence="1" type="ORF">EVA_03441</name>
</gene>
<accession>J9GYY7</accession>
<proteinExistence type="predicted"/>
<sequence>MHDSTGNQDLFEGMYVAFDYFEGDVRLSLLHMTKRGTFDPFYFHEFAFKPGMTLGEVVDGYRYSSPYRNYVEFAHWHERHGEVSKGEFEALMQLSGQAMASRLFPLLLGFVGGELRTEIHSLNTSSFAYESEPIDLPDRNQATDPISEVDAGKNRSAKLCFVKQYQREKGSLN</sequence>
<dbReference type="AlphaFoldDB" id="J9GYY7"/>
<protein>
    <submittedName>
        <fullName evidence="1">Uncharacterized protein</fullName>
    </submittedName>
</protein>
<comment type="caution">
    <text evidence="1">The sequence shown here is derived from an EMBL/GenBank/DDBJ whole genome shotgun (WGS) entry which is preliminary data.</text>
</comment>
<evidence type="ECO:0000313" key="1">
    <source>
        <dbReference type="EMBL" id="EJX08448.1"/>
    </source>
</evidence>
<name>J9GYY7_9ZZZZ</name>
<organism evidence="1">
    <name type="scientific">gut metagenome</name>
    <dbReference type="NCBI Taxonomy" id="749906"/>
    <lineage>
        <taxon>unclassified sequences</taxon>
        <taxon>metagenomes</taxon>
        <taxon>organismal metagenomes</taxon>
    </lineage>
</organism>
<dbReference type="EMBL" id="AMCI01000621">
    <property type="protein sequence ID" value="EJX08448.1"/>
    <property type="molecule type" value="Genomic_DNA"/>
</dbReference>
<reference evidence="1" key="1">
    <citation type="journal article" date="2012" name="PLoS ONE">
        <title>Gene sets for utilization of primary and secondary nutrition supplies in the distal gut of endangered iberian lynx.</title>
        <authorList>
            <person name="Alcaide M."/>
            <person name="Messina E."/>
            <person name="Richter M."/>
            <person name="Bargiela R."/>
            <person name="Peplies J."/>
            <person name="Huws S.A."/>
            <person name="Newbold C.J."/>
            <person name="Golyshin P.N."/>
            <person name="Simon M.A."/>
            <person name="Lopez G."/>
            <person name="Yakimov M.M."/>
            <person name="Ferrer M."/>
        </authorList>
    </citation>
    <scope>NUCLEOTIDE SEQUENCE</scope>
</reference>